<dbReference type="Proteomes" id="UP001374579">
    <property type="component" value="Unassembled WGS sequence"/>
</dbReference>
<reference evidence="2 3" key="1">
    <citation type="submission" date="2024-02" db="EMBL/GenBank/DDBJ databases">
        <title>Chromosome-scale genome assembly of the rough periwinkle Littorina saxatilis.</title>
        <authorList>
            <person name="De Jode A."/>
            <person name="Faria R."/>
            <person name="Formenti G."/>
            <person name="Sims Y."/>
            <person name="Smith T.P."/>
            <person name="Tracey A."/>
            <person name="Wood J.M.D."/>
            <person name="Zagrodzka Z.B."/>
            <person name="Johannesson K."/>
            <person name="Butlin R.K."/>
            <person name="Leder E.H."/>
        </authorList>
    </citation>
    <scope>NUCLEOTIDE SEQUENCE [LARGE SCALE GENOMIC DNA]</scope>
    <source>
        <strain evidence="2">Snail1</strain>
        <tissue evidence="2">Muscle</tissue>
    </source>
</reference>
<evidence type="ECO:0000256" key="1">
    <source>
        <dbReference type="SAM" id="Phobius"/>
    </source>
</evidence>
<organism evidence="2 3">
    <name type="scientific">Littorina saxatilis</name>
    <dbReference type="NCBI Taxonomy" id="31220"/>
    <lineage>
        <taxon>Eukaryota</taxon>
        <taxon>Metazoa</taxon>
        <taxon>Spiralia</taxon>
        <taxon>Lophotrochozoa</taxon>
        <taxon>Mollusca</taxon>
        <taxon>Gastropoda</taxon>
        <taxon>Caenogastropoda</taxon>
        <taxon>Littorinimorpha</taxon>
        <taxon>Littorinoidea</taxon>
        <taxon>Littorinidae</taxon>
        <taxon>Littorina</taxon>
    </lineage>
</organism>
<protein>
    <recommendedName>
        <fullName evidence="4">Methyltransferase type 11 domain-containing protein</fullName>
    </recommendedName>
</protein>
<keyword evidence="1" id="KW-0472">Membrane</keyword>
<feature type="transmembrane region" description="Helical" evidence="1">
    <location>
        <begin position="12"/>
        <end position="29"/>
    </location>
</feature>
<accession>A0AAN9BCJ2</accession>
<dbReference type="SUPFAM" id="SSF53335">
    <property type="entry name" value="S-adenosyl-L-methionine-dependent methyltransferases"/>
    <property type="match status" value="1"/>
</dbReference>
<dbReference type="NCBIfam" id="TIGR04345">
    <property type="entry name" value="ovoA_Cterm"/>
    <property type="match status" value="1"/>
</dbReference>
<dbReference type="PANTHER" id="PTHR45445">
    <property type="match status" value="1"/>
</dbReference>
<dbReference type="EMBL" id="JBAMIC010000008">
    <property type="protein sequence ID" value="KAK7103493.1"/>
    <property type="molecule type" value="Genomic_DNA"/>
</dbReference>
<keyword evidence="1" id="KW-1133">Transmembrane helix</keyword>
<dbReference type="AlphaFoldDB" id="A0AAN9BCJ2"/>
<gene>
    <name evidence="2" type="ORF">V1264_018378</name>
</gene>
<evidence type="ECO:0000313" key="2">
    <source>
        <dbReference type="EMBL" id="KAK7103493.1"/>
    </source>
</evidence>
<keyword evidence="3" id="KW-1185">Reference proteome</keyword>
<dbReference type="PANTHER" id="PTHR45445:SF2">
    <property type="entry name" value="METHYLTRANSFERASE TYPE 11 DOMAIN-CONTAINING PROTEIN"/>
    <property type="match status" value="1"/>
</dbReference>
<dbReference type="Pfam" id="PF13489">
    <property type="entry name" value="Methyltransf_23"/>
    <property type="match status" value="1"/>
</dbReference>
<dbReference type="CDD" id="cd02440">
    <property type="entry name" value="AdoMet_MTases"/>
    <property type="match status" value="1"/>
</dbReference>
<proteinExistence type="predicted"/>
<keyword evidence="1" id="KW-0812">Transmembrane</keyword>
<evidence type="ECO:0008006" key="4">
    <source>
        <dbReference type="Google" id="ProtNLM"/>
    </source>
</evidence>
<dbReference type="InterPro" id="IPR027625">
    <property type="entry name" value="OvoA_Cterm"/>
</dbReference>
<sequence length="295" mass="33170">MATVFGIDHRYFAVGSIAASLGVAIYATYRLTRASGSTSPSEYYETQKQVNEYLVFHYGKPKEVLAYEDFGPTDSLDFPKRCAELCLKHYKPKMGVPNRALDIGCAVGRSTFELARVVDEAIGIDYSRAFVDACNEMKDKGSMDYQMTIEGDLCTELKAYVPVDINRQKTKFAQGDACNLPENLGQFGVILAANLVCRLHSPREFLHRLAELVAPGGILVITAPYTWLQQFSDKSSWLGGYKDKDGRPVTGFQTLKKELAPWFDLVEDRNMPFLIKETARKHQWTVAHATVWSRK</sequence>
<name>A0AAN9BCJ2_9CAEN</name>
<comment type="caution">
    <text evidence="2">The sequence shown here is derived from an EMBL/GenBank/DDBJ whole genome shotgun (WGS) entry which is preliminary data.</text>
</comment>
<dbReference type="Gene3D" id="3.40.50.150">
    <property type="entry name" value="Vaccinia Virus protein VP39"/>
    <property type="match status" value="1"/>
</dbReference>
<evidence type="ECO:0000313" key="3">
    <source>
        <dbReference type="Proteomes" id="UP001374579"/>
    </source>
</evidence>
<dbReference type="InterPro" id="IPR029063">
    <property type="entry name" value="SAM-dependent_MTases_sf"/>
</dbReference>